<keyword evidence="3" id="KW-0479">Metal-binding</keyword>
<organism evidence="5 6">
    <name type="scientific">Stutzerimonas stutzeri</name>
    <name type="common">Pseudomonas stutzeri</name>
    <dbReference type="NCBI Taxonomy" id="316"/>
    <lineage>
        <taxon>Bacteria</taxon>
        <taxon>Pseudomonadati</taxon>
        <taxon>Pseudomonadota</taxon>
        <taxon>Gammaproteobacteria</taxon>
        <taxon>Pseudomonadales</taxon>
        <taxon>Pseudomonadaceae</taxon>
        <taxon>Stutzerimonas</taxon>
    </lineage>
</organism>
<dbReference type="PANTHER" id="PTHR33376">
    <property type="match status" value="1"/>
</dbReference>
<dbReference type="NCBIfam" id="NF037995">
    <property type="entry name" value="TRAP_S1"/>
    <property type="match status" value="1"/>
</dbReference>
<dbReference type="EMBL" id="CP007509">
    <property type="protein sequence ID" value="AHY44805.1"/>
    <property type="molecule type" value="Genomic_DNA"/>
</dbReference>
<reference evidence="5 6" key="1">
    <citation type="submission" date="2014-03" db="EMBL/GenBank/DDBJ databases">
        <title>Complete genome sequence of Pseudomonas stutzeri 19SMN4.</title>
        <authorList>
            <person name="Brunet-Galmes I."/>
            <person name="Nogales B."/>
            <person name="Busquets A."/>
            <person name="Pena A."/>
            <person name="Gomila M."/>
            <person name="Garcia-Valdes E."/>
            <person name="Lalucat J."/>
            <person name="Bennasar A."/>
            <person name="Bosch R."/>
        </authorList>
    </citation>
    <scope>NUCLEOTIDE SEQUENCE [LARGE SCALE GENOMIC DNA]</scope>
    <source>
        <strain evidence="5 6">19SMN4</strain>
    </source>
</reference>
<feature type="binding site" evidence="3">
    <location>
        <position position="226"/>
    </location>
    <ligand>
        <name>Na(+)</name>
        <dbReference type="ChEBI" id="CHEBI:29101"/>
    </ligand>
</feature>
<dbReference type="Proteomes" id="UP000025238">
    <property type="component" value="Chromosome"/>
</dbReference>
<dbReference type="PIRSF" id="PIRSF039026">
    <property type="entry name" value="SiaP"/>
    <property type="match status" value="1"/>
</dbReference>
<feature type="signal peptide" evidence="4">
    <location>
        <begin position="1"/>
        <end position="20"/>
    </location>
</feature>
<feature type="chain" id="PRO_5001525949" evidence="4">
    <location>
        <begin position="21"/>
        <end position="367"/>
    </location>
</feature>
<dbReference type="SUPFAM" id="SSF53850">
    <property type="entry name" value="Periplasmic binding protein-like II"/>
    <property type="match status" value="1"/>
</dbReference>
<evidence type="ECO:0000256" key="1">
    <source>
        <dbReference type="ARBA" id="ARBA00022729"/>
    </source>
</evidence>
<dbReference type="GO" id="GO:0046872">
    <property type="term" value="F:metal ion binding"/>
    <property type="evidence" value="ECO:0007669"/>
    <property type="project" value="UniProtKB-KW"/>
</dbReference>
<feature type="binding site" evidence="2">
    <location>
        <position position="167"/>
    </location>
    <ligand>
        <name>substrate</name>
    </ligand>
</feature>
<evidence type="ECO:0000313" key="6">
    <source>
        <dbReference type="Proteomes" id="UP000025238"/>
    </source>
</evidence>
<dbReference type="PROSITE" id="PS51257">
    <property type="entry name" value="PROKAR_LIPOPROTEIN"/>
    <property type="match status" value="1"/>
</dbReference>
<accession>A0A023WYH0</accession>
<name>A0A023WYH0_STUST</name>
<proteinExistence type="predicted"/>
<evidence type="ECO:0000256" key="4">
    <source>
        <dbReference type="SAM" id="SignalP"/>
    </source>
</evidence>
<dbReference type="AlphaFoldDB" id="A0A023WYH0"/>
<dbReference type="KEGG" id="pstu:UIB01_20935"/>
<dbReference type="Gene3D" id="3.40.190.10">
    <property type="entry name" value="Periplasmic binding protein-like II"/>
    <property type="match status" value="1"/>
</dbReference>
<dbReference type="InterPro" id="IPR038404">
    <property type="entry name" value="TRAP_DctP_sf"/>
</dbReference>
<dbReference type="InterPro" id="IPR018389">
    <property type="entry name" value="DctP_fam"/>
</dbReference>
<dbReference type="GO" id="GO:0055085">
    <property type="term" value="P:transmembrane transport"/>
    <property type="evidence" value="ECO:0007669"/>
    <property type="project" value="InterPro"/>
</dbReference>
<dbReference type="Gene3D" id="3.40.190.170">
    <property type="entry name" value="Bacterial extracellular solute-binding protein, family 7"/>
    <property type="match status" value="1"/>
</dbReference>
<sequence>MKRRHLFGAAAALLATLGLAGCNDDKKVENAGQQAASEPAKTYSWKMVTAWPKNYPGLGTAAERLAERVKVMSDGRLTIKVYAAGELVPALEVFDAVSRGTAELGHGAAYYWKGKVPTAQFFTSVPFGLSAIEMNAWLSKGEGQKFWEEAYAPFGVKPMVVGNTGMQMGGWYNKEINSLNDLRGLKIRMPGLGGEVLARLGATTVNLPGGEVFTALQTGAIDATDWVSPYNDLAFGLHKAAKYYYYPGWQEPQAVLELLVNQKAMDTLPEDLQAILTEATRAASRDMMDDYVYNNALALDQLKQQGVQLKRFPDEVLGAMQEQSELVLGELAAQSELNGRIWASMKAFQEQVKPMHEISEKELYNWR</sequence>
<evidence type="ECO:0000313" key="5">
    <source>
        <dbReference type="EMBL" id="AHY44805.1"/>
    </source>
</evidence>
<evidence type="ECO:0000256" key="2">
    <source>
        <dbReference type="PIRSR" id="PIRSR039026-1"/>
    </source>
</evidence>
<dbReference type="OrthoDB" id="9769667at2"/>
<gene>
    <name evidence="5" type="ORF">UIB01_20935</name>
</gene>
<keyword evidence="1 4" id="KW-0732">Signal</keyword>
<dbReference type="PANTHER" id="PTHR33376:SF5">
    <property type="entry name" value="EXTRACYTOPLASMIC SOLUTE RECEPTOR PROTEIN"/>
    <property type="match status" value="1"/>
</dbReference>
<feature type="binding site" evidence="2">
    <location>
        <position position="188"/>
    </location>
    <ligand>
        <name>substrate</name>
    </ligand>
</feature>
<dbReference type="PATRIC" id="fig|316.97.peg.4190"/>
<dbReference type="GO" id="GO:0031317">
    <property type="term" value="C:tripartite ATP-independent periplasmic transporter complex"/>
    <property type="evidence" value="ECO:0007669"/>
    <property type="project" value="InterPro"/>
</dbReference>
<feature type="binding site" evidence="3">
    <location>
        <position position="251"/>
    </location>
    <ligand>
        <name>substrate</name>
    </ligand>
</feature>
<dbReference type="InterPro" id="IPR026289">
    <property type="entry name" value="SBP_TakP-like"/>
</dbReference>
<protein>
    <submittedName>
        <fullName evidence="5">ABC transporter substrate-binding protein</fullName>
    </submittedName>
</protein>
<evidence type="ECO:0000256" key="3">
    <source>
        <dbReference type="PIRSR" id="PIRSR039026-2"/>
    </source>
</evidence>
<dbReference type="CDD" id="cd13604">
    <property type="entry name" value="PBP2_TRAP_ketoacid_lactate_like"/>
    <property type="match status" value="1"/>
</dbReference>
<feature type="binding site" evidence="3">
    <location>
        <position position="225"/>
    </location>
    <ligand>
        <name>substrate</name>
    </ligand>
</feature>
<dbReference type="Pfam" id="PF03480">
    <property type="entry name" value="DctP"/>
    <property type="match status" value="1"/>
</dbReference>